<evidence type="ECO:0000256" key="1">
    <source>
        <dbReference type="SAM" id="MobiDB-lite"/>
    </source>
</evidence>
<evidence type="ECO:0000313" key="3">
    <source>
        <dbReference type="Proteomes" id="UP001445076"/>
    </source>
</evidence>
<dbReference type="Proteomes" id="UP001445076">
    <property type="component" value="Unassembled WGS sequence"/>
</dbReference>
<dbReference type="EMBL" id="JARKIK010000043">
    <property type="protein sequence ID" value="KAK8736723.1"/>
    <property type="molecule type" value="Genomic_DNA"/>
</dbReference>
<keyword evidence="3" id="KW-1185">Reference proteome</keyword>
<comment type="caution">
    <text evidence="2">The sequence shown here is derived from an EMBL/GenBank/DDBJ whole genome shotgun (WGS) entry which is preliminary data.</text>
</comment>
<accession>A0AAW0WWK9</accession>
<reference evidence="2 3" key="1">
    <citation type="journal article" date="2024" name="BMC Genomics">
        <title>Genome assembly of redclaw crayfish (Cherax quadricarinatus) provides insights into its immune adaptation and hypoxia tolerance.</title>
        <authorList>
            <person name="Liu Z."/>
            <person name="Zheng J."/>
            <person name="Li H."/>
            <person name="Fang K."/>
            <person name="Wang S."/>
            <person name="He J."/>
            <person name="Zhou D."/>
            <person name="Weng S."/>
            <person name="Chi M."/>
            <person name="Gu Z."/>
            <person name="He J."/>
            <person name="Li F."/>
            <person name="Wang M."/>
        </authorList>
    </citation>
    <scope>NUCLEOTIDE SEQUENCE [LARGE SCALE GENOMIC DNA]</scope>
    <source>
        <strain evidence="2">ZL_2023a</strain>
    </source>
</reference>
<dbReference type="AlphaFoldDB" id="A0AAW0WWK9"/>
<gene>
    <name evidence="2" type="ORF">OTU49_004616</name>
</gene>
<evidence type="ECO:0000313" key="2">
    <source>
        <dbReference type="EMBL" id="KAK8736723.1"/>
    </source>
</evidence>
<name>A0AAW0WWK9_CHEQU</name>
<protein>
    <submittedName>
        <fullName evidence="2">Uncharacterized protein</fullName>
    </submittedName>
</protein>
<sequence>MRPGRREHVLTRPPPFFFSFLLPCQRALDPADMSEKKASIMEKVKKFVSLNKRALTVCAVAATLAGAGYYHFCYQPDSQASDSQASDSQSSDSQSSDSQSQKTEQDLKNSEAAKKK</sequence>
<feature type="compositionally biased region" description="Basic and acidic residues" evidence="1">
    <location>
        <begin position="103"/>
        <end position="116"/>
    </location>
</feature>
<feature type="region of interest" description="Disordered" evidence="1">
    <location>
        <begin position="78"/>
        <end position="116"/>
    </location>
</feature>
<organism evidence="2 3">
    <name type="scientific">Cherax quadricarinatus</name>
    <name type="common">Australian red claw crayfish</name>
    <dbReference type="NCBI Taxonomy" id="27406"/>
    <lineage>
        <taxon>Eukaryota</taxon>
        <taxon>Metazoa</taxon>
        <taxon>Ecdysozoa</taxon>
        <taxon>Arthropoda</taxon>
        <taxon>Crustacea</taxon>
        <taxon>Multicrustacea</taxon>
        <taxon>Malacostraca</taxon>
        <taxon>Eumalacostraca</taxon>
        <taxon>Eucarida</taxon>
        <taxon>Decapoda</taxon>
        <taxon>Pleocyemata</taxon>
        <taxon>Astacidea</taxon>
        <taxon>Parastacoidea</taxon>
        <taxon>Parastacidae</taxon>
        <taxon>Cherax</taxon>
    </lineage>
</organism>
<proteinExistence type="predicted"/>
<feature type="compositionally biased region" description="Low complexity" evidence="1">
    <location>
        <begin position="78"/>
        <end position="101"/>
    </location>
</feature>